<reference evidence="1 2" key="1">
    <citation type="submission" date="2015-01" db="EMBL/GenBank/DDBJ databases">
        <title>Evolution of Trichinella species and genotypes.</title>
        <authorList>
            <person name="Korhonen P.K."/>
            <person name="Edoardo P."/>
            <person name="Giuseppe L.R."/>
            <person name="Gasser R.B."/>
        </authorList>
    </citation>
    <scope>NUCLEOTIDE SEQUENCE [LARGE SCALE GENOMIC DNA]</scope>
    <source>
        <strain evidence="1">ISS417</strain>
    </source>
</reference>
<keyword evidence="2" id="KW-1185">Reference proteome</keyword>
<protein>
    <submittedName>
        <fullName evidence="1">Uncharacterized protein</fullName>
    </submittedName>
</protein>
<name>A0A0V0SQ89_9BILA</name>
<gene>
    <name evidence="1" type="ORF">T05_180</name>
</gene>
<dbReference type="AlphaFoldDB" id="A0A0V0SQ89"/>
<evidence type="ECO:0000313" key="1">
    <source>
        <dbReference type="EMBL" id="KRX28615.1"/>
    </source>
</evidence>
<proteinExistence type="predicted"/>
<organism evidence="1 2">
    <name type="scientific">Trichinella murrelli</name>
    <dbReference type="NCBI Taxonomy" id="144512"/>
    <lineage>
        <taxon>Eukaryota</taxon>
        <taxon>Metazoa</taxon>
        <taxon>Ecdysozoa</taxon>
        <taxon>Nematoda</taxon>
        <taxon>Enoplea</taxon>
        <taxon>Dorylaimia</taxon>
        <taxon>Trichinellida</taxon>
        <taxon>Trichinellidae</taxon>
        <taxon>Trichinella</taxon>
    </lineage>
</organism>
<comment type="caution">
    <text evidence="1">The sequence shown here is derived from an EMBL/GenBank/DDBJ whole genome shotgun (WGS) entry which is preliminary data.</text>
</comment>
<dbReference type="EMBL" id="JYDJ01004294">
    <property type="protein sequence ID" value="KRX28615.1"/>
    <property type="molecule type" value="Genomic_DNA"/>
</dbReference>
<dbReference type="Proteomes" id="UP000055048">
    <property type="component" value="Unassembled WGS sequence"/>
</dbReference>
<evidence type="ECO:0000313" key="2">
    <source>
        <dbReference type="Proteomes" id="UP000055048"/>
    </source>
</evidence>
<sequence length="38" mass="4321">MSSKTTAQRNRNNVDNVTTTLLDITRQKKHGLARNHLS</sequence>
<accession>A0A0V0SQ89</accession>